<feature type="transmembrane region" description="Helical" evidence="1">
    <location>
        <begin position="12"/>
        <end position="35"/>
    </location>
</feature>
<feature type="transmembrane region" description="Helical" evidence="1">
    <location>
        <begin position="253"/>
        <end position="272"/>
    </location>
</feature>
<feature type="transmembrane region" description="Helical" evidence="1">
    <location>
        <begin position="184"/>
        <end position="202"/>
    </location>
</feature>
<feature type="transmembrane region" description="Helical" evidence="1">
    <location>
        <begin position="152"/>
        <end position="172"/>
    </location>
</feature>
<reference evidence="3 4" key="1">
    <citation type="submission" date="2023-02" db="EMBL/GenBank/DDBJ databases">
        <title>Gemone sequence of Telluria chitinolytica ACM 3522T.</title>
        <authorList>
            <person name="Frediansyah A."/>
            <person name="Miess H."/>
            <person name="Gross H."/>
        </authorList>
    </citation>
    <scope>NUCLEOTIDE SEQUENCE [LARGE SCALE GENOMIC DNA]</scope>
    <source>
        <strain evidence="3 4">ACM 3522</strain>
    </source>
</reference>
<dbReference type="GO" id="GO:0016746">
    <property type="term" value="F:acyltransferase activity"/>
    <property type="evidence" value="ECO:0007669"/>
    <property type="project" value="UniProtKB-KW"/>
</dbReference>
<organism evidence="3 4">
    <name type="scientific">Pseudoduganella chitinolytica</name>
    <dbReference type="NCBI Taxonomy" id="34070"/>
    <lineage>
        <taxon>Bacteria</taxon>
        <taxon>Pseudomonadati</taxon>
        <taxon>Pseudomonadota</taxon>
        <taxon>Betaproteobacteria</taxon>
        <taxon>Burkholderiales</taxon>
        <taxon>Oxalobacteraceae</taxon>
        <taxon>Telluria group</taxon>
        <taxon>Pseudoduganella</taxon>
    </lineage>
</organism>
<name>A0ABY8BI38_9BURK</name>
<evidence type="ECO:0000256" key="1">
    <source>
        <dbReference type="SAM" id="Phobius"/>
    </source>
</evidence>
<feature type="transmembrane region" description="Helical" evidence="1">
    <location>
        <begin position="353"/>
        <end position="370"/>
    </location>
</feature>
<evidence type="ECO:0000259" key="2">
    <source>
        <dbReference type="Pfam" id="PF01757"/>
    </source>
</evidence>
<feature type="transmembrane region" description="Helical" evidence="1">
    <location>
        <begin position="321"/>
        <end position="341"/>
    </location>
</feature>
<keyword evidence="3" id="KW-0808">Transferase</keyword>
<dbReference type="EMBL" id="CP119083">
    <property type="protein sequence ID" value="WEF33939.1"/>
    <property type="molecule type" value="Genomic_DNA"/>
</dbReference>
<sequence length="421" mass="46793">MTTAVHSASRLYFLDWLRIAAFFLLILYHTGMYYVTWDWHVKSPYASAAIEPLMLLSSPWRMSLLFLIGGAASGFLLAKLARGRFLRERSRRLLLPLLFGMLVIVPPQSYCEVIEKLGYAGSYADFMRLYVSAYHGFCRGDDCLDLPTWNHLWFLAYLWAYTVVLALLAFLAGTQRLDRAGERLASLLAGPRALLLPAAYLALARIALKPYFEETHALVDDWYNHAVYLPLFLAGVLLAARQRFWAELERLRWHALAIALAGWALLVCLYSLPEAAYGWRGFGLLAAGVRSPFQWCAIVALCGFARRHLDADSAARRYLTLAVYPVYIVHQTLIVGMAMLLKPVRMAPGPEGAVLVVLTLTFSLGIFELVRRVPGVRALFGIAARQGSGSVPAAGPTPVSIGKDALADDKNRGQSEVARIL</sequence>
<feature type="transmembrane region" description="Helical" evidence="1">
    <location>
        <begin position="222"/>
        <end position="241"/>
    </location>
</feature>
<dbReference type="Proteomes" id="UP001216510">
    <property type="component" value="Chromosome"/>
</dbReference>
<keyword evidence="1" id="KW-0472">Membrane</keyword>
<dbReference type="PANTHER" id="PTHR36927:SF3">
    <property type="entry name" value="GLUCANS BIOSYNTHESIS PROTEIN C"/>
    <property type="match status" value="1"/>
</dbReference>
<proteinExistence type="predicted"/>
<accession>A0ABY8BI38</accession>
<feature type="transmembrane region" description="Helical" evidence="1">
    <location>
        <begin position="93"/>
        <end position="110"/>
    </location>
</feature>
<dbReference type="InterPro" id="IPR002656">
    <property type="entry name" value="Acyl_transf_3_dom"/>
</dbReference>
<protein>
    <submittedName>
        <fullName evidence="3">Acyltransferase family protein</fullName>
    </submittedName>
</protein>
<evidence type="ECO:0000313" key="3">
    <source>
        <dbReference type="EMBL" id="WEF33939.1"/>
    </source>
</evidence>
<keyword evidence="4" id="KW-1185">Reference proteome</keyword>
<gene>
    <name evidence="3" type="ORF">PX653_03945</name>
</gene>
<feature type="transmembrane region" description="Helical" evidence="1">
    <location>
        <begin position="62"/>
        <end position="81"/>
    </location>
</feature>
<dbReference type="Pfam" id="PF01757">
    <property type="entry name" value="Acyl_transf_3"/>
    <property type="match status" value="1"/>
</dbReference>
<dbReference type="InterPro" id="IPR050623">
    <property type="entry name" value="Glucan_succinyl_AcylTrfase"/>
</dbReference>
<evidence type="ECO:0000313" key="4">
    <source>
        <dbReference type="Proteomes" id="UP001216510"/>
    </source>
</evidence>
<keyword evidence="1" id="KW-1133">Transmembrane helix</keyword>
<keyword evidence="1" id="KW-0812">Transmembrane</keyword>
<dbReference type="RefSeq" id="WP_277416622.1">
    <property type="nucleotide sequence ID" value="NZ_CP119083.1"/>
</dbReference>
<feature type="domain" description="Acyltransferase 3" evidence="2">
    <location>
        <begin position="12"/>
        <end position="366"/>
    </location>
</feature>
<keyword evidence="3" id="KW-0012">Acyltransferase</keyword>
<feature type="transmembrane region" description="Helical" evidence="1">
    <location>
        <begin position="292"/>
        <end position="309"/>
    </location>
</feature>
<dbReference type="PANTHER" id="PTHR36927">
    <property type="entry name" value="BLR4337 PROTEIN"/>
    <property type="match status" value="1"/>
</dbReference>